<dbReference type="AlphaFoldDB" id="A0AAD7JFN5"/>
<accession>A0AAD7JFN5</accession>
<dbReference type="Proteomes" id="UP001215598">
    <property type="component" value="Unassembled WGS sequence"/>
</dbReference>
<gene>
    <name evidence="1" type="ORF">B0H16DRAFT_538085</name>
</gene>
<sequence length="271" mass="29327">MEFCCWIRAGNGTIIKTSPARCAAPGTSPRRKRGRLPTARRLLSVRVGRSSSYLASNSIPSRTVSSAGVHAPCFIPAACMRAHPSIVVPYRTCAAPPSRHPALAGVLARAHHTPPPPDSPAYALAPDKFGWRGHGHGHAAHTYIPISPRIVDGGCACSLPNRGSRAPRAFSAAVRLRAHPSLPCRPVPVQRRLPIRPSRHPDLASGFRAPSARPPFDSQLACVRFGPRLRRPRGVQSPELVLLRRRRVAGRQAARDWWVHVAAARGEAGRL</sequence>
<evidence type="ECO:0000313" key="2">
    <source>
        <dbReference type="Proteomes" id="UP001215598"/>
    </source>
</evidence>
<reference evidence="1" key="1">
    <citation type="submission" date="2023-03" db="EMBL/GenBank/DDBJ databases">
        <title>Massive genome expansion in bonnet fungi (Mycena s.s.) driven by repeated elements and novel gene families across ecological guilds.</title>
        <authorList>
            <consortium name="Lawrence Berkeley National Laboratory"/>
            <person name="Harder C.B."/>
            <person name="Miyauchi S."/>
            <person name="Viragh M."/>
            <person name="Kuo A."/>
            <person name="Thoen E."/>
            <person name="Andreopoulos B."/>
            <person name="Lu D."/>
            <person name="Skrede I."/>
            <person name="Drula E."/>
            <person name="Henrissat B."/>
            <person name="Morin E."/>
            <person name="Kohler A."/>
            <person name="Barry K."/>
            <person name="LaButti K."/>
            <person name="Morin E."/>
            <person name="Salamov A."/>
            <person name="Lipzen A."/>
            <person name="Mereny Z."/>
            <person name="Hegedus B."/>
            <person name="Baldrian P."/>
            <person name="Stursova M."/>
            <person name="Weitz H."/>
            <person name="Taylor A."/>
            <person name="Grigoriev I.V."/>
            <person name="Nagy L.G."/>
            <person name="Martin F."/>
            <person name="Kauserud H."/>
        </authorList>
    </citation>
    <scope>NUCLEOTIDE SEQUENCE</scope>
    <source>
        <strain evidence="1">CBHHK182m</strain>
    </source>
</reference>
<organism evidence="1 2">
    <name type="scientific">Mycena metata</name>
    <dbReference type="NCBI Taxonomy" id="1033252"/>
    <lineage>
        <taxon>Eukaryota</taxon>
        <taxon>Fungi</taxon>
        <taxon>Dikarya</taxon>
        <taxon>Basidiomycota</taxon>
        <taxon>Agaricomycotina</taxon>
        <taxon>Agaricomycetes</taxon>
        <taxon>Agaricomycetidae</taxon>
        <taxon>Agaricales</taxon>
        <taxon>Marasmiineae</taxon>
        <taxon>Mycenaceae</taxon>
        <taxon>Mycena</taxon>
    </lineage>
</organism>
<dbReference type="EMBL" id="JARKIB010000034">
    <property type="protein sequence ID" value="KAJ7761731.1"/>
    <property type="molecule type" value="Genomic_DNA"/>
</dbReference>
<protein>
    <submittedName>
        <fullName evidence="1">Uncharacterized protein</fullName>
    </submittedName>
</protein>
<keyword evidence="2" id="KW-1185">Reference proteome</keyword>
<comment type="caution">
    <text evidence="1">The sequence shown here is derived from an EMBL/GenBank/DDBJ whole genome shotgun (WGS) entry which is preliminary data.</text>
</comment>
<evidence type="ECO:0000313" key="1">
    <source>
        <dbReference type="EMBL" id="KAJ7761731.1"/>
    </source>
</evidence>
<proteinExistence type="predicted"/>
<name>A0AAD7JFN5_9AGAR</name>